<comment type="caution">
    <text evidence="5">The sequence shown here is derived from an EMBL/GenBank/DDBJ whole genome shotgun (WGS) entry which is preliminary data.</text>
</comment>
<feature type="repeat" description="RCC1" evidence="2">
    <location>
        <begin position="346"/>
        <end position="400"/>
    </location>
</feature>
<organism evidence="5 6">
    <name type="scientific">Triparma retinervis</name>
    <dbReference type="NCBI Taxonomy" id="2557542"/>
    <lineage>
        <taxon>Eukaryota</taxon>
        <taxon>Sar</taxon>
        <taxon>Stramenopiles</taxon>
        <taxon>Ochrophyta</taxon>
        <taxon>Bolidophyceae</taxon>
        <taxon>Parmales</taxon>
        <taxon>Triparmaceae</taxon>
        <taxon>Triparma</taxon>
    </lineage>
</organism>
<feature type="domain" description="RCC1-like" evidence="4">
    <location>
        <begin position="205"/>
        <end position="532"/>
    </location>
</feature>
<dbReference type="PROSITE" id="PS50096">
    <property type="entry name" value="IQ"/>
    <property type="match status" value="1"/>
</dbReference>
<feature type="repeat" description="RCC1" evidence="2">
    <location>
        <begin position="224"/>
        <end position="284"/>
    </location>
</feature>
<dbReference type="InterPro" id="IPR000408">
    <property type="entry name" value="Reg_chr_condens"/>
</dbReference>
<feature type="compositionally biased region" description="Low complexity" evidence="3">
    <location>
        <begin position="7"/>
        <end position="16"/>
    </location>
</feature>
<gene>
    <name evidence="5" type="ORF">TrRE_jg5503</name>
</gene>
<feature type="region of interest" description="Disordered" evidence="3">
    <location>
        <begin position="1"/>
        <end position="29"/>
    </location>
</feature>
<keyword evidence="6" id="KW-1185">Reference proteome</keyword>
<reference evidence="5" key="1">
    <citation type="submission" date="2022-07" db="EMBL/GenBank/DDBJ databases">
        <title>Genome analysis of Parmales, a sister group of diatoms, reveals the evolutionary specialization of diatoms from phago-mixotrophs to photoautotrophs.</title>
        <authorList>
            <person name="Ban H."/>
            <person name="Sato S."/>
            <person name="Yoshikawa S."/>
            <person name="Kazumasa Y."/>
            <person name="Nakamura Y."/>
            <person name="Ichinomiya M."/>
            <person name="Saitoh K."/>
            <person name="Sato N."/>
            <person name="Blanc-Mathieu R."/>
            <person name="Endo H."/>
            <person name="Kuwata A."/>
            <person name="Ogata H."/>
        </authorList>
    </citation>
    <scope>NUCLEOTIDE SEQUENCE</scope>
</reference>
<evidence type="ECO:0000256" key="3">
    <source>
        <dbReference type="SAM" id="MobiDB-lite"/>
    </source>
</evidence>
<evidence type="ECO:0000256" key="2">
    <source>
        <dbReference type="PROSITE-ProRule" id="PRU00235"/>
    </source>
</evidence>
<feature type="compositionally biased region" description="Pro residues" evidence="3">
    <location>
        <begin position="801"/>
        <end position="813"/>
    </location>
</feature>
<dbReference type="OrthoDB" id="10256179at2759"/>
<dbReference type="InterPro" id="IPR009091">
    <property type="entry name" value="RCC1/BLIP-II"/>
</dbReference>
<feature type="repeat" description="RCC1" evidence="2">
    <location>
        <begin position="285"/>
        <end position="346"/>
    </location>
</feature>
<protein>
    <recommendedName>
        <fullName evidence="4">RCC1-like domain-containing protein</fullName>
    </recommendedName>
</protein>
<feature type="region of interest" description="Disordered" evidence="3">
    <location>
        <begin position="619"/>
        <end position="650"/>
    </location>
</feature>
<evidence type="ECO:0000313" key="6">
    <source>
        <dbReference type="Proteomes" id="UP001165082"/>
    </source>
</evidence>
<feature type="region of interest" description="Disordered" evidence="3">
    <location>
        <begin position="657"/>
        <end position="676"/>
    </location>
</feature>
<dbReference type="Proteomes" id="UP001165082">
    <property type="component" value="Unassembled WGS sequence"/>
</dbReference>
<dbReference type="PROSITE" id="PS50012">
    <property type="entry name" value="RCC1_3"/>
    <property type="match status" value="5"/>
</dbReference>
<dbReference type="PRINTS" id="PR00633">
    <property type="entry name" value="RCCNDNSATION"/>
</dbReference>
<feature type="repeat" description="RCC1" evidence="2">
    <location>
        <begin position="463"/>
        <end position="522"/>
    </location>
</feature>
<evidence type="ECO:0000256" key="1">
    <source>
        <dbReference type="ARBA" id="ARBA00022737"/>
    </source>
</evidence>
<keyword evidence="1" id="KW-0677">Repeat</keyword>
<dbReference type="AlphaFoldDB" id="A0A9W7G8G0"/>
<dbReference type="EMBL" id="BRXZ01007959">
    <property type="protein sequence ID" value="GMI36927.1"/>
    <property type="molecule type" value="Genomic_DNA"/>
</dbReference>
<dbReference type="SUPFAM" id="SSF50985">
    <property type="entry name" value="RCC1/BLIP-II"/>
    <property type="match status" value="1"/>
</dbReference>
<evidence type="ECO:0000259" key="4">
    <source>
        <dbReference type="Pfam" id="PF25390"/>
    </source>
</evidence>
<feature type="region of interest" description="Disordered" evidence="3">
    <location>
        <begin position="797"/>
        <end position="852"/>
    </location>
</feature>
<proteinExistence type="predicted"/>
<feature type="repeat" description="RCC1" evidence="2">
    <location>
        <begin position="401"/>
        <end position="462"/>
    </location>
</feature>
<dbReference type="GO" id="GO:0005737">
    <property type="term" value="C:cytoplasm"/>
    <property type="evidence" value="ECO:0007669"/>
    <property type="project" value="TreeGrafter"/>
</dbReference>
<evidence type="ECO:0000313" key="5">
    <source>
        <dbReference type="EMBL" id="GMI36927.1"/>
    </source>
</evidence>
<feature type="compositionally biased region" description="Polar residues" evidence="3">
    <location>
        <begin position="619"/>
        <end position="629"/>
    </location>
</feature>
<feature type="compositionally biased region" description="Basic and acidic residues" evidence="3">
    <location>
        <begin position="819"/>
        <end position="831"/>
    </location>
</feature>
<name>A0A9W7G8G0_9STRA</name>
<feature type="compositionally biased region" description="Basic and acidic residues" evidence="3">
    <location>
        <begin position="640"/>
        <end position="650"/>
    </location>
</feature>
<dbReference type="Gene3D" id="2.130.10.30">
    <property type="entry name" value="Regulator of chromosome condensation 1/beta-lactamase-inhibitor protein II"/>
    <property type="match status" value="2"/>
</dbReference>
<dbReference type="Pfam" id="PF25390">
    <property type="entry name" value="WD40_RLD"/>
    <property type="match status" value="1"/>
</dbReference>
<sequence>MASLITSSRYDGSGSSSDEEDCIFASNPPPSIEEQNRAASVLQKYHRNRKIPVESKRLRRLRRRCLVVQSYVRRFLARRAYNVFLTRVVSCQRLWRVYRKGGGWPGKGDIERLKARGEFLERKMELLDEEGLRFDRMDGSLRTDHKNFGVSYFPSILPLPFSAADLKPKMMPKTRAAPPPSPYPSTFFGSMHRLMKELQGENMPDRVTQVAVGDNMASFLTAHGRVFTCGRGTKGQLGYPSSAPPKKPRVVEALYSRAVVQPSVRIMVTKLSGGKDHTMALDDMGRLFGWGDNSFGQCGYQTATLVDLKNDGVSYSSTPRLVTFDKKIMVTEVSAGPTFTVAVLKGMLYSFGEGKFLGQGQFYRGSNSHRPRIVRLANNEVVKFHGVSAGSSHIAAVASTGRVYCWGSNAFSQCGMPTGDEQLGRGNNGRARFLQVATEVPNLSNVLDVKCGSRHSICLTRKAEVYGFGWNKYGQCGGGSESRLCISKPQKVVFHTPRLPVPNNKMKCISAGENYNAAMGEDGIVWRWGLEVDAEDCWGVGKVEEVKMGEDEDHWGSRTGINVSWSPTMSLTYLDLHVDIEAMAVSKRDFLRKRLHHGISPKKNKYGDDSFSIDSSVQNRGGWNNSIQKPDTMKANPFSSKREMTPGELSKKMRKEMTKLGSTTTPKRVSKEEQRRILSERKKKFLRRKLGKMESERKNEVLEVKSLKCCAMKGLLEGPGDVDEAFTESPVGEEAGIQSWNGNASNDDYVVSDIDEEDTPPRKVNPVTINVKERKKWEIKGADLENVGLPARKTIVVPPSSLKPPPPSTPPPLSAVKASEPRRRSLLERRNSNGGLGVATFGRRSTTAWLEG</sequence>
<dbReference type="InterPro" id="IPR051709">
    <property type="entry name" value="Ub-ligase/GTPase-reg"/>
</dbReference>
<dbReference type="PROSITE" id="PS00626">
    <property type="entry name" value="RCC1_2"/>
    <property type="match status" value="2"/>
</dbReference>
<dbReference type="PANTHER" id="PTHR45622">
    <property type="entry name" value="UBIQUITIN-PROTEIN LIGASE E3A-RELATED"/>
    <property type="match status" value="1"/>
</dbReference>
<dbReference type="PANTHER" id="PTHR45622:SF58">
    <property type="entry name" value="REGULATOR OF CHROMOSOME CONDENSATION DOMAIN-CONTAINING PROTEIN"/>
    <property type="match status" value="1"/>
</dbReference>
<dbReference type="InterPro" id="IPR058923">
    <property type="entry name" value="RCC1-like_dom"/>
</dbReference>
<accession>A0A9W7G8G0</accession>
<feature type="compositionally biased region" description="Polar residues" evidence="3">
    <location>
        <begin position="843"/>
        <end position="852"/>
    </location>
</feature>